<keyword evidence="2 3" id="KW-1005">Bacterial flagellum biogenesis</keyword>
<reference evidence="5" key="1">
    <citation type="journal article" date="2019" name="Int. J. Syst. Evol. Microbiol.">
        <title>The Global Catalogue of Microorganisms (GCM) 10K type strain sequencing project: providing services to taxonomists for standard genome sequencing and annotation.</title>
        <authorList>
            <consortium name="The Broad Institute Genomics Platform"/>
            <consortium name="The Broad Institute Genome Sequencing Center for Infectious Disease"/>
            <person name="Wu L."/>
            <person name="Ma J."/>
        </authorList>
    </citation>
    <scope>NUCLEOTIDE SEQUENCE [LARGE SCALE GENOMIC DNA]</scope>
    <source>
        <strain evidence="5">KCTC 3913</strain>
    </source>
</reference>
<dbReference type="Pfam" id="PF03963">
    <property type="entry name" value="FlgD"/>
    <property type="match status" value="1"/>
</dbReference>
<dbReference type="InterPro" id="IPR005648">
    <property type="entry name" value="FlgD"/>
</dbReference>
<protein>
    <recommendedName>
        <fullName evidence="3">Basal-body rod modification protein FlgD</fullName>
    </recommendedName>
</protein>
<proteinExistence type="inferred from homology"/>
<keyword evidence="4" id="KW-0966">Cell projection</keyword>
<dbReference type="Proteomes" id="UP001597506">
    <property type="component" value="Unassembled WGS sequence"/>
</dbReference>
<organism evidence="4 5">
    <name type="scientific">Bacillus seohaeanensis</name>
    <dbReference type="NCBI Taxonomy" id="284580"/>
    <lineage>
        <taxon>Bacteria</taxon>
        <taxon>Bacillati</taxon>
        <taxon>Bacillota</taxon>
        <taxon>Bacilli</taxon>
        <taxon>Bacillales</taxon>
        <taxon>Bacillaceae</taxon>
        <taxon>Bacillus</taxon>
    </lineage>
</organism>
<comment type="function">
    <text evidence="3">Required for flagellar hook formation. May act as a scaffolding protein.</text>
</comment>
<keyword evidence="4" id="KW-0969">Cilium</keyword>
<evidence type="ECO:0000256" key="3">
    <source>
        <dbReference type="RuleBase" id="RU362076"/>
    </source>
</evidence>
<dbReference type="RefSeq" id="WP_377937487.1">
    <property type="nucleotide sequence ID" value="NZ_JBHUMF010000031.1"/>
</dbReference>
<accession>A0ABW5RVV2</accession>
<evidence type="ECO:0000256" key="1">
    <source>
        <dbReference type="ARBA" id="ARBA00010577"/>
    </source>
</evidence>
<dbReference type="NCBIfam" id="NF007197">
    <property type="entry name" value="PRK09618.1"/>
    <property type="match status" value="1"/>
</dbReference>
<evidence type="ECO:0000313" key="5">
    <source>
        <dbReference type="Proteomes" id="UP001597506"/>
    </source>
</evidence>
<name>A0ABW5RVV2_9BACI</name>
<evidence type="ECO:0000256" key="2">
    <source>
        <dbReference type="ARBA" id="ARBA00022795"/>
    </source>
</evidence>
<keyword evidence="4" id="KW-0282">Flagellum</keyword>
<evidence type="ECO:0000313" key="4">
    <source>
        <dbReference type="EMBL" id="MFD2682827.1"/>
    </source>
</evidence>
<gene>
    <name evidence="4" type="primary">flgD</name>
    <name evidence="4" type="ORF">ACFSUL_18965</name>
</gene>
<keyword evidence="5" id="KW-1185">Reference proteome</keyword>
<sequence>MTKIDPSLLYSSLQTQQREGGKDTLGKDDFLKILMTQLQNQDPMNTMDDKEFIAQMATFSSLEQMTNLTTTMEKFIEKQTQSQLISYNSFVGKEVTWHKVVESEDSEEPQIQEGTGTINGIRFKNDTVEFIMDDGTILTPGNISQMNSGATSSESSLVNASMLIGKTVAWGNEDEANSGLVSSVSQKDGQIWLHTDNGEKIQASELTKIES</sequence>
<comment type="caution">
    <text evidence="4">The sequence shown here is derived from an EMBL/GenBank/DDBJ whole genome shotgun (WGS) entry which is preliminary data.</text>
</comment>
<comment type="similarity">
    <text evidence="1 3">Belongs to the FlgD family.</text>
</comment>
<dbReference type="EMBL" id="JBHUMF010000031">
    <property type="protein sequence ID" value="MFD2682827.1"/>
    <property type="molecule type" value="Genomic_DNA"/>
</dbReference>